<dbReference type="InterPro" id="IPR031537">
    <property type="entry name" value="DUF5092"/>
</dbReference>
<comment type="caution">
    <text evidence="2">The sequence shown here is derived from an EMBL/GenBank/DDBJ whole genome shotgun (WGS) entry which is preliminary data.</text>
</comment>
<accession>A0AAD5XWG0</accession>
<dbReference type="Proteomes" id="UP001211065">
    <property type="component" value="Unassembled WGS sequence"/>
</dbReference>
<evidence type="ECO:0000313" key="3">
    <source>
        <dbReference type="Proteomes" id="UP001211065"/>
    </source>
</evidence>
<dbReference type="EMBL" id="JADGJW010001957">
    <property type="protein sequence ID" value="KAJ3200173.1"/>
    <property type="molecule type" value="Genomic_DNA"/>
</dbReference>
<name>A0AAD5XWG0_9FUNG</name>
<dbReference type="AlphaFoldDB" id="A0AAD5XWG0"/>
<proteinExistence type="predicted"/>
<organism evidence="2 3">
    <name type="scientific">Clydaea vesicula</name>
    <dbReference type="NCBI Taxonomy" id="447962"/>
    <lineage>
        <taxon>Eukaryota</taxon>
        <taxon>Fungi</taxon>
        <taxon>Fungi incertae sedis</taxon>
        <taxon>Chytridiomycota</taxon>
        <taxon>Chytridiomycota incertae sedis</taxon>
        <taxon>Chytridiomycetes</taxon>
        <taxon>Lobulomycetales</taxon>
        <taxon>Lobulomycetaceae</taxon>
        <taxon>Clydaea</taxon>
    </lineage>
</organism>
<keyword evidence="3" id="KW-1185">Reference proteome</keyword>
<dbReference type="Pfam" id="PF17010">
    <property type="entry name" value="DUF5092"/>
    <property type="match status" value="1"/>
</dbReference>
<protein>
    <submittedName>
        <fullName evidence="2">Uncharacterized protein</fullName>
    </submittedName>
</protein>
<feature type="non-terminal residue" evidence="2">
    <location>
        <position position="110"/>
    </location>
</feature>
<evidence type="ECO:0000313" key="2">
    <source>
        <dbReference type="EMBL" id="KAJ3200173.1"/>
    </source>
</evidence>
<feature type="non-terminal residue" evidence="2">
    <location>
        <position position="1"/>
    </location>
</feature>
<evidence type="ECO:0000256" key="1">
    <source>
        <dbReference type="SAM" id="MobiDB-lite"/>
    </source>
</evidence>
<feature type="compositionally biased region" description="Polar residues" evidence="1">
    <location>
        <begin position="8"/>
        <end position="24"/>
    </location>
</feature>
<reference evidence="2" key="1">
    <citation type="submission" date="2020-05" db="EMBL/GenBank/DDBJ databases">
        <title>Phylogenomic resolution of chytrid fungi.</title>
        <authorList>
            <person name="Stajich J.E."/>
            <person name="Amses K."/>
            <person name="Simmons R."/>
            <person name="Seto K."/>
            <person name="Myers J."/>
            <person name="Bonds A."/>
            <person name="Quandt C.A."/>
            <person name="Barry K."/>
            <person name="Liu P."/>
            <person name="Grigoriev I."/>
            <person name="Longcore J.E."/>
            <person name="James T.Y."/>
        </authorList>
    </citation>
    <scope>NUCLEOTIDE SEQUENCE</scope>
    <source>
        <strain evidence="2">JEL0476</strain>
    </source>
</reference>
<gene>
    <name evidence="2" type="ORF">HK099_002787</name>
</gene>
<feature type="region of interest" description="Disordered" evidence="1">
    <location>
        <begin position="1"/>
        <end position="26"/>
    </location>
</feature>
<sequence length="110" mass="12890">LKKKANYQEDNNSSSPKKSTNIKKNNPEVEEVVDLLDANNEDPFTLETLESLISLHWEKEKDFLLSRVTTVDPNNEEKFYRSYYAAHHINKVLFRTQPSEGLLHRMRAKN</sequence>